<feature type="domain" description="HTH merR-type" evidence="2">
    <location>
        <begin position="6"/>
        <end position="76"/>
    </location>
</feature>
<evidence type="ECO:0000256" key="1">
    <source>
        <dbReference type="ARBA" id="ARBA00023125"/>
    </source>
</evidence>
<dbReference type="SUPFAM" id="SSF46955">
    <property type="entry name" value="Putative DNA-binding domain"/>
    <property type="match status" value="1"/>
</dbReference>
<dbReference type="InterPro" id="IPR047057">
    <property type="entry name" value="MerR_fam"/>
</dbReference>
<dbReference type="PROSITE" id="PS50937">
    <property type="entry name" value="HTH_MERR_2"/>
    <property type="match status" value="1"/>
</dbReference>
<dbReference type="InterPro" id="IPR000551">
    <property type="entry name" value="MerR-type_HTH_dom"/>
</dbReference>
<sequence>MLAAMRLSIGQVAEQTGLSVHALRFYEKEGILAHQVLRGPGGRRVYTQRDVDWLRMCIMLRTSGMPVPEIRRYTELVRQGDGNEPQRLAVLKEHQERVRLQMEHLRECLDLITHKVGVYEDYVKSIAVKTAAQ</sequence>
<keyword evidence="1 3" id="KW-0238">DNA-binding</keyword>
<dbReference type="Gene3D" id="1.10.1660.10">
    <property type="match status" value="1"/>
</dbReference>
<dbReference type="InterPro" id="IPR009061">
    <property type="entry name" value="DNA-bd_dom_put_sf"/>
</dbReference>
<dbReference type="PANTHER" id="PTHR30204">
    <property type="entry name" value="REDOX-CYCLING DRUG-SENSING TRANSCRIPTIONAL ACTIVATOR SOXR"/>
    <property type="match status" value="1"/>
</dbReference>
<dbReference type="Pfam" id="PF13411">
    <property type="entry name" value="MerR_1"/>
    <property type="match status" value="1"/>
</dbReference>
<dbReference type="CDD" id="cd01109">
    <property type="entry name" value="HTH_YyaN"/>
    <property type="match status" value="1"/>
</dbReference>
<organism evidence="3 4">
    <name type="scientific">Lentzea fradiae</name>
    <dbReference type="NCBI Taxonomy" id="200378"/>
    <lineage>
        <taxon>Bacteria</taxon>
        <taxon>Bacillati</taxon>
        <taxon>Actinomycetota</taxon>
        <taxon>Actinomycetes</taxon>
        <taxon>Pseudonocardiales</taxon>
        <taxon>Pseudonocardiaceae</taxon>
        <taxon>Lentzea</taxon>
    </lineage>
</organism>
<dbReference type="PANTHER" id="PTHR30204:SF98">
    <property type="entry name" value="HTH-TYPE TRANSCRIPTIONAL REGULATOR ADHR"/>
    <property type="match status" value="1"/>
</dbReference>
<name>A0A1G7KIP5_9PSEU</name>
<dbReference type="GO" id="GO:0003700">
    <property type="term" value="F:DNA-binding transcription factor activity"/>
    <property type="evidence" value="ECO:0007669"/>
    <property type="project" value="InterPro"/>
</dbReference>
<dbReference type="PROSITE" id="PS00552">
    <property type="entry name" value="HTH_MERR_1"/>
    <property type="match status" value="1"/>
</dbReference>
<keyword evidence="4" id="KW-1185">Reference proteome</keyword>
<evidence type="ECO:0000259" key="2">
    <source>
        <dbReference type="PROSITE" id="PS50937"/>
    </source>
</evidence>
<reference evidence="4" key="1">
    <citation type="submission" date="2016-10" db="EMBL/GenBank/DDBJ databases">
        <authorList>
            <person name="Varghese N."/>
            <person name="Submissions S."/>
        </authorList>
    </citation>
    <scope>NUCLEOTIDE SEQUENCE [LARGE SCALE GENOMIC DNA]</scope>
    <source>
        <strain evidence="4">CGMCC 4.3506</strain>
    </source>
</reference>
<gene>
    <name evidence="3" type="ORF">SAMN05216553_101311</name>
</gene>
<dbReference type="EMBL" id="FNCC01000001">
    <property type="protein sequence ID" value="SDF37123.1"/>
    <property type="molecule type" value="Genomic_DNA"/>
</dbReference>
<dbReference type="AlphaFoldDB" id="A0A1G7KIP5"/>
<dbReference type="SMART" id="SM00422">
    <property type="entry name" value="HTH_MERR"/>
    <property type="match status" value="1"/>
</dbReference>
<protein>
    <submittedName>
        <fullName evidence="3">DNA-binding transcriptional regulator, MerR family</fullName>
    </submittedName>
</protein>
<dbReference type="Proteomes" id="UP000199623">
    <property type="component" value="Unassembled WGS sequence"/>
</dbReference>
<dbReference type="GO" id="GO:0003677">
    <property type="term" value="F:DNA binding"/>
    <property type="evidence" value="ECO:0007669"/>
    <property type="project" value="UniProtKB-KW"/>
</dbReference>
<accession>A0A1G7KIP5</accession>
<evidence type="ECO:0000313" key="4">
    <source>
        <dbReference type="Proteomes" id="UP000199623"/>
    </source>
</evidence>
<evidence type="ECO:0000313" key="3">
    <source>
        <dbReference type="EMBL" id="SDF37123.1"/>
    </source>
</evidence>
<proteinExistence type="predicted"/>
<dbReference type="STRING" id="200378.SAMN05216553_101311"/>